<gene>
    <name evidence="3" type="ORF">TSOC_004285</name>
</gene>
<feature type="non-terminal residue" evidence="3">
    <location>
        <position position="555"/>
    </location>
</feature>
<dbReference type="AlphaFoldDB" id="A0A2J8A9B0"/>
<comment type="caution">
    <text evidence="3">The sequence shown here is derived from an EMBL/GenBank/DDBJ whole genome shotgun (WGS) entry which is preliminary data.</text>
</comment>
<keyword evidence="4" id="KW-1185">Reference proteome</keyword>
<evidence type="ECO:0000313" key="3">
    <source>
        <dbReference type="EMBL" id="PNH09117.1"/>
    </source>
</evidence>
<feature type="region of interest" description="Disordered" evidence="1">
    <location>
        <begin position="392"/>
        <end position="412"/>
    </location>
</feature>
<organism evidence="3 4">
    <name type="scientific">Tetrabaena socialis</name>
    <dbReference type="NCBI Taxonomy" id="47790"/>
    <lineage>
        <taxon>Eukaryota</taxon>
        <taxon>Viridiplantae</taxon>
        <taxon>Chlorophyta</taxon>
        <taxon>core chlorophytes</taxon>
        <taxon>Chlorophyceae</taxon>
        <taxon>CS clade</taxon>
        <taxon>Chlamydomonadales</taxon>
        <taxon>Tetrabaenaceae</taxon>
        <taxon>Tetrabaena</taxon>
    </lineage>
</organism>
<evidence type="ECO:0000256" key="1">
    <source>
        <dbReference type="SAM" id="MobiDB-lite"/>
    </source>
</evidence>
<proteinExistence type="predicted"/>
<feature type="transmembrane region" description="Helical" evidence="2">
    <location>
        <begin position="246"/>
        <end position="271"/>
    </location>
</feature>
<dbReference type="EMBL" id="PGGS01000103">
    <property type="protein sequence ID" value="PNH09117.1"/>
    <property type="molecule type" value="Genomic_DNA"/>
</dbReference>
<keyword evidence="2" id="KW-1133">Transmembrane helix</keyword>
<evidence type="ECO:0000313" key="4">
    <source>
        <dbReference type="Proteomes" id="UP000236333"/>
    </source>
</evidence>
<dbReference type="Proteomes" id="UP000236333">
    <property type="component" value="Unassembled WGS sequence"/>
</dbReference>
<evidence type="ECO:0000256" key="2">
    <source>
        <dbReference type="SAM" id="Phobius"/>
    </source>
</evidence>
<protein>
    <submittedName>
        <fullName evidence="3">Uncharacterized protein</fullName>
    </submittedName>
</protein>
<sequence>MITLSIPGMTLDSNGTVNGTLPYSLNGTDAVLQADYNYLTATARFQVLRAEGRLFPGTNAPGESPYASCGAGVQGALVSALSGALGFPAGNISTACSADSSAGAARRLRRSLEDVTCVAAVKTDITFKMDPAIAVDGFRAAVYSALSDGGIAGVCPLGLLAGGWAVAGAAIRAIAPTGGAIPSCQAFSAIVAAALQAAGSAGAAATASGCTTSTYFGTLAAGGVDGGGGGAVDGGGGTSDGKGGPAVIPIIVGVVGAVLLAGLLAAAFVWWHRKQAAAAGAAGAAGAVGLELASSAAGDGGMAMAAAVAGVGAGAGAAGAAGARAWQEGRGADAAAAAGGAAGAAAGAAVHPRHFNRPGDASSGTDPEDASVAGAGVAAAAKLAGASGRSLRHFLRPDGRGTSGEMEAEAGAPHAVAGAAAAAASGAGLAPHLRDYRRAEGGAHGGELDPEAAAGGQAAAAAAAAGPLGTHARQLKYAEVGDGAVAWDVEEEAMAAAPRRLRLPDNATEEERRLHALHHSSRGPTEGDDAIGPVDAIQLQRELRRKAMLDKMKND</sequence>
<accession>A0A2J8A9B0</accession>
<name>A0A2J8A9B0_9CHLO</name>
<feature type="region of interest" description="Disordered" evidence="1">
    <location>
        <begin position="352"/>
        <end position="371"/>
    </location>
</feature>
<reference evidence="3 4" key="1">
    <citation type="journal article" date="2017" name="Mol. Biol. Evol.">
        <title>The 4-celled Tetrabaena socialis nuclear genome reveals the essential components for genetic control of cell number at the origin of multicellularity in the volvocine lineage.</title>
        <authorList>
            <person name="Featherston J."/>
            <person name="Arakaki Y."/>
            <person name="Hanschen E.R."/>
            <person name="Ferris P.J."/>
            <person name="Michod R.E."/>
            <person name="Olson B.J.S.C."/>
            <person name="Nozaki H."/>
            <person name="Durand P.M."/>
        </authorList>
    </citation>
    <scope>NUCLEOTIDE SEQUENCE [LARGE SCALE GENOMIC DNA]</scope>
    <source>
        <strain evidence="3 4">NIES-571</strain>
    </source>
</reference>
<keyword evidence="2" id="KW-0812">Transmembrane</keyword>
<keyword evidence="2" id="KW-0472">Membrane</keyword>
<dbReference type="OrthoDB" id="563408at2759"/>